<name>A0AB36DLT6_MORCA</name>
<evidence type="ECO:0000313" key="3">
    <source>
        <dbReference type="Proteomes" id="UP000078295"/>
    </source>
</evidence>
<reference evidence="2 3" key="1">
    <citation type="journal article" date="2016" name="Genome Biol. Evol.">
        <title>Comparative Genomic Analyses of the Moraxella catarrhalis Serosensitive and Seroresistant Lineages Demonstrate Their Independent Evolution.</title>
        <authorList>
            <person name="Earl J.P."/>
            <person name="de Vries S.P."/>
            <person name="Ahmed A."/>
            <person name="Powell E."/>
            <person name="Schultz M.P."/>
            <person name="Hermans P.W."/>
            <person name="Hill D.J."/>
            <person name="Zhou Z."/>
            <person name="Constantinidou C.I."/>
            <person name="Hu F.Z."/>
            <person name="Bootsma H.J."/>
            <person name="Ehrlich G.D."/>
        </authorList>
    </citation>
    <scope>NUCLEOTIDE SEQUENCE [LARGE SCALE GENOMIC DNA]</scope>
    <source>
        <strain evidence="2 3">F23</strain>
    </source>
</reference>
<gene>
    <name evidence="2" type="ORF">AO370_1671</name>
</gene>
<evidence type="ECO:0000256" key="1">
    <source>
        <dbReference type="SAM" id="MobiDB-lite"/>
    </source>
</evidence>
<dbReference type="Proteomes" id="UP000078295">
    <property type="component" value="Unassembled WGS sequence"/>
</dbReference>
<sequence length="56" mass="6688">MEMKKRQEKNTITSFLSDDELLAKGEPNPDDYADYAQYTRDLFRYNGLINQLHVYK</sequence>
<organism evidence="2 3">
    <name type="scientific">Moraxella catarrhalis</name>
    <name type="common">Branhamella catarrhalis</name>
    <dbReference type="NCBI Taxonomy" id="480"/>
    <lineage>
        <taxon>Bacteria</taxon>
        <taxon>Pseudomonadati</taxon>
        <taxon>Pseudomonadota</taxon>
        <taxon>Gammaproteobacteria</taxon>
        <taxon>Moraxellales</taxon>
        <taxon>Moraxellaceae</taxon>
        <taxon>Moraxella</taxon>
    </lineage>
</organism>
<comment type="caution">
    <text evidence="2">The sequence shown here is derived from an EMBL/GenBank/DDBJ whole genome shotgun (WGS) entry which is preliminary data.</text>
</comment>
<dbReference type="RefSeq" id="WP_155733047.1">
    <property type="nucleotide sequence ID" value="NZ_LXHS01000015.1"/>
</dbReference>
<accession>A0AB36DLT6</accession>
<proteinExistence type="predicted"/>
<evidence type="ECO:0000313" key="2">
    <source>
        <dbReference type="EMBL" id="OAV23484.1"/>
    </source>
</evidence>
<protein>
    <submittedName>
        <fullName evidence="2">Uncharacterized protein</fullName>
    </submittedName>
</protein>
<dbReference type="AlphaFoldDB" id="A0AB36DLT6"/>
<feature type="region of interest" description="Disordered" evidence="1">
    <location>
        <begin position="1"/>
        <end position="30"/>
    </location>
</feature>
<dbReference type="EMBL" id="LXHQ01000044">
    <property type="protein sequence ID" value="OAV23484.1"/>
    <property type="molecule type" value="Genomic_DNA"/>
</dbReference>